<protein>
    <recommendedName>
        <fullName evidence="2">SMC hinge domain-containing protein</fullName>
    </recommendedName>
</protein>
<evidence type="ECO:0000259" key="2">
    <source>
        <dbReference type="SMART" id="SM00968"/>
    </source>
</evidence>
<dbReference type="RefSeq" id="WP_320384634.1">
    <property type="nucleotide sequence ID" value="NZ_JAROCA020000001.1"/>
</dbReference>
<dbReference type="InterPro" id="IPR010935">
    <property type="entry name" value="SMC_hinge"/>
</dbReference>
<dbReference type="Proteomes" id="UP001228376">
    <property type="component" value="Unassembled WGS sequence"/>
</dbReference>
<dbReference type="Gene3D" id="1.20.1060.20">
    <property type="match status" value="1"/>
</dbReference>
<dbReference type="SMART" id="SM00968">
    <property type="entry name" value="SMC_hinge"/>
    <property type="match status" value="1"/>
</dbReference>
<dbReference type="EMBL" id="JAROCA020000001">
    <property type="protein sequence ID" value="MDY0405909.1"/>
    <property type="molecule type" value="Genomic_DNA"/>
</dbReference>
<dbReference type="Gene3D" id="3.30.70.1620">
    <property type="match status" value="1"/>
</dbReference>
<proteinExistence type="predicted"/>
<dbReference type="PANTHER" id="PTHR43977">
    <property type="entry name" value="STRUCTURAL MAINTENANCE OF CHROMOSOMES PROTEIN 3"/>
    <property type="match status" value="1"/>
</dbReference>
<keyword evidence="1" id="KW-0175">Coiled coil</keyword>
<sequence length="281" mass="31906">MLENRDKLEQKHEELQAAVNKAKEVYHAAERKMEQLKEEATSHQQAFRDMQTKLYQGYRYIENLKSKKEMLQEMKDDFQGFFHGVKAVLQANKNGQLQSIYGAVIELLDIDKAFITAIDTVLGGASQHIVVENDLAAREAIAWLKKTNNGRATFLPLQSIQARFIPDTILQRIQTHEGFIGIAASLVQTDPKYQKAIDHLMGHVIVAKTLKTANEIAKVAERRFRVVTLEGDVVNPGGSMSGGAQKKKANTLFTREKDLQEITIKLSDYEKKPRNWKPLFK</sequence>
<dbReference type="SUPFAM" id="SSF75553">
    <property type="entry name" value="Smc hinge domain"/>
    <property type="match status" value="1"/>
</dbReference>
<accession>A0ABU5CHV6</accession>
<feature type="domain" description="SMC hinge" evidence="2">
    <location>
        <begin position="98"/>
        <end position="217"/>
    </location>
</feature>
<dbReference type="InterPro" id="IPR036277">
    <property type="entry name" value="SMC_hinge_sf"/>
</dbReference>
<comment type="caution">
    <text evidence="3">The sequence shown here is derived from an EMBL/GenBank/DDBJ whole genome shotgun (WGS) entry which is preliminary data.</text>
</comment>
<feature type="coiled-coil region" evidence="1">
    <location>
        <begin position="5"/>
        <end position="53"/>
    </location>
</feature>
<evidence type="ECO:0000313" key="3">
    <source>
        <dbReference type="EMBL" id="MDY0405909.1"/>
    </source>
</evidence>
<keyword evidence="4" id="KW-1185">Reference proteome</keyword>
<gene>
    <name evidence="3" type="ORF">P5G51_011375</name>
</gene>
<evidence type="ECO:0000256" key="1">
    <source>
        <dbReference type="SAM" id="Coils"/>
    </source>
</evidence>
<dbReference type="Pfam" id="PF06470">
    <property type="entry name" value="SMC_hinge"/>
    <property type="match status" value="1"/>
</dbReference>
<evidence type="ECO:0000313" key="4">
    <source>
        <dbReference type="Proteomes" id="UP001228376"/>
    </source>
</evidence>
<organism evidence="3 4">
    <name type="scientific">Tigheibacillus jepli</name>
    <dbReference type="NCBI Taxonomy" id="3035914"/>
    <lineage>
        <taxon>Bacteria</taxon>
        <taxon>Bacillati</taxon>
        <taxon>Bacillota</taxon>
        <taxon>Bacilli</taxon>
        <taxon>Bacillales</taxon>
        <taxon>Bacillaceae</taxon>
        <taxon>Tigheibacillus</taxon>
    </lineage>
</organism>
<reference evidence="3 4" key="1">
    <citation type="submission" date="2023-10" db="EMBL/GenBank/DDBJ databases">
        <title>179-bfca-hs.</title>
        <authorList>
            <person name="Miliotis G."/>
            <person name="Sengupta P."/>
            <person name="Hameed A."/>
            <person name="Chuvochina M."/>
            <person name="Mcdonagh F."/>
            <person name="Simpson A.C."/>
            <person name="Singh N.K."/>
            <person name="Rekha P.D."/>
            <person name="Raman K."/>
            <person name="Hugenholtz P."/>
            <person name="Venkateswaran K."/>
        </authorList>
    </citation>
    <scope>NUCLEOTIDE SEQUENCE [LARGE SCALE GENOMIC DNA]</scope>
    <source>
        <strain evidence="3 4">179-BFC-A-HS</strain>
    </source>
</reference>
<name>A0ABU5CHV6_9BACI</name>